<gene>
    <name evidence="1" type="ORF">V8247_02740</name>
</gene>
<reference evidence="1 2" key="1">
    <citation type="submission" date="2024-03" db="EMBL/GenBank/DDBJ databases">
        <title>A Dehalogenimonas Isolated from Estuarine Sediments Dihaloeliminates Chlorinated Alkanes.</title>
        <authorList>
            <person name="Yang Y."/>
            <person name="Wang H."/>
        </authorList>
    </citation>
    <scope>NUCLEOTIDE SEQUENCE [LARGE SCALE GENOMIC DNA]</scope>
    <source>
        <strain evidence="1 2">W</strain>
    </source>
</reference>
<evidence type="ECO:0000313" key="2">
    <source>
        <dbReference type="Proteomes" id="UP001375370"/>
    </source>
</evidence>
<accession>A0ABZ2J9L2</accession>
<evidence type="ECO:0000313" key="1">
    <source>
        <dbReference type="EMBL" id="WWX25904.1"/>
    </source>
</evidence>
<protein>
    <submittedName>
        <fullName evidence="1">Uncharacterized protein</fullName>
    </submittedName>
</protein>
<proteinExistence type="predicted"/>
<dbReference type="EMBL" id="CP146612">
    <property type="protein sequence ID" value="WWX25904.1"/>
    <property type="molecule type" value="Genomic_DNA"/>
</dbReference>
<dbReference type="Proteomes" id="UP001375370">
    <property type="component" value="Chromosome"/>
</dbReference>
<dbReference type="RefSeq" id="WP_338738527.1">
    <property type="nucleotide sequence ID" value="NZ_CP146612.1"/>
</dbReference>
<organism evidence="1 2">
    <name type="scientific">Candidatus Dehalogenimonas loeffleri</name>
    <dbReference type="NCBI Taxonomy" id="3127115"/>
    <lineage>
        <taxon>Bacteria</taxon>
        <taxon>Bacillati</taxon>
        <taxon>Chloroflexota</taxon>
        <taxon>Dehalococcoidia</taxon>
        <taxon>Dehalococcoidales</taxon>
        <taxon>Dehalococcoidaceae</taxon>
        <taxon>Dehalogenimonas</taxon>
    </lineage>
</organism>
<name>A0ABZ2J9L2_9CHLR</name>
<keyword evidence="2" id="KW-1185">Reference proteome</keyword>
<sequence>MDTDFQSGEPQQIGAQAFQQIEVTVFTVNAQFNGRIICKPQQRLLDVLNARANMNNQLSHDFLEIRDMTIFDRTGQSPVKRLEVGYARRSNIIFVGERECLEHCRVDKPHPMRDKKPIMTEIELPQVLLKGAIYAETWQDLPGALHRNESFLPVTGVRLDHPLVDGTEAFNFVAVNRDHIIFIGAELGESDAASA</sequence>